<evidence type="ECO:0000313" key="1">
    <source>
        <dbReference type="EMBL" id="OJJ66456.1"/>
    </source>
</evidence>
<protein>
    <submittedName>
        <fullName evidence="1">Uncharacterized protein</fullName>
    </submittedName>
</protein>
<dbReference type="RefSeq" id="XP_067473706.1">
    <property type="nucleotide sequence ID" value="XM_067623321.1"/>
</dbReference>
<dbReference type="Proteomes" id="UP000184499">
    <property type="component" value="Unassembled WGS sequence"/>
</dbReference>
<organism evidence="1 2">
    <name type="scientific">Aspergillus brasiliensis (strain CBS 101740 / IMI 381727 / IBT 21946)</name>
    <dbReference type="NCBI Taxonomy" id="767769"/>
    <lineage>
        <taxon>Eukaryota</taxon>
        <taxon>Fungi</taxon>
        <taxon>Dikarya</taxon>
        <taxon>Ascomycota</taxon>
        <taxon>Pezizomycotina</taxon>
        <taxon>Eurotiomycetes</taxon>
        <taxon>Eurotiomycetidae</taxon>
        <taxon>Eurotiales</taxon>
        <taxon>Aspergillaceae</taxon>
        <taxon>Aspergillus</taxon>
        <taxon>Aspergillus subgen. Circumdati</taxon>
    </lineage>
</organism>
<proteinExistence type="predicted"/>
<sequence>MTDLDRLLLSRTRSFLPSRCSVASLNATSSFISSAPFKAMDSRSEVTTRISLFNILCPESFVMVEIKAWYGRGKCGLWLTLDVEELKSAYSYRVPKRKSKQCCMNKGIKSREQKEGENLSGRAAFDISHYNERHLLSARFGTFAPTAKHANFQMQTLHFT</sequence>
<dbReference type="GeneID" id="93575809"/>
<keyword evidence="2" id="KW-1185">Reference proteome</keyword>
<name>A0A1L9U461_ASPBC</name>
<dbReference type="EMBL" id="KV878699">
    <property type="protein sequence ID" value="OJJ66456.1"/>
    <property type="molecule type" value="Genomic_DNA"/>
</dbReference>
<evidence type="ECO:0000313" key="2">
    <source>
        <dbReference type="Proteomes" id="UP000184499"/>
    </source>
</evidence>
<accession>A0A1L9U461</accession>
<dbReference type="AlphaFoldDB" id="A0A1L9U461"/>
<gene>
    <name evidence="1" type="ORF">ASPBRDRAFT_35208</name>
</gene>
<reference evidence="2" key="1">
    <citation type="journal article" date="2017" name="Genome Biol.">
        <title>Comparative genomics reveals high biological diversity and specific adaptations in the industrially and medically important fungal genus Aspergillus.</title>
        <authorList>
            <person name="de Vries R.P."/>
            <person name="Riley R."/>
            <person name="Wiebenga A."/>
            <person name="Aguilar-Osorio G."/>
            <person name="Amillis S."/>
            <person name="Uchima C.A."/>
            <person name="Anderluh G."/>
            <person name="Asadollahi M."/>
            <person name="Askin M."/>
            <person name="Barry K."/>
            <person name="Battaglia E."/>
            <person name="Bayram O."/>
            <person name="Benocci T."/>
            <person name="Braus-Stromeyer S.A."/>
            <person name="Caldana C."/>
            <person name="Canovas D."/>
            <person name="Cerqueira G.C."/>
            <person name="Chen F."/>
            <person name="Chen W."/>
            <person name="Choi C."/>
            <person name="Clum A."/>
            <person name="Dos Santos R.A."/>
            <person name="Damasio A.R."/>
            <person name="Diallinas G."/>
            <person name="Emri T."/>
            <person name="Fekete E."/>
            <person name="Flipphi M."/>
            <person name="Freyberg S."/>
            <person name="Gallo A."/>
            <person name="Gournas C."/>
            <person name="Habgood R."/>
            <person name="Hainaut M."/>
            <person name="Harispe M.L."/>
            <person name="Henrissat B."/>
            <person name="Hilden K.S."/>
            <person name="Hope R."/>
            <person name="Hossain A."/>
            <person name="Karabika E."/>
            <person name="Karaffa L."/>
            <person name="Karanyi Z."/>
            <person name="Krasevec N."/>
            <person name="Kuo A."/>
            <person name="Kusch H."/>
            <person name="LaButti K."/>
            <person name="Lagendijk E.L."/>
            <person name="Lapidus A."/>
            <person name="Levasseur A."/>
            <person name="Lindquist E."/>
            <person name="Lipzen A."/>
            <person name="Logrieco A.F."/>
            <person name="MacCabe A."/>
            <person name="Maekelae M.R."/>
            <person name="Malavazi I."/>
            <person name="Melin P."/>
            <person name="Meyer V."/>
            <person name="Mielnichuk N."/>
            <person name="Miskei M."/>
            <person name="Molnar A.P."/>
            <person name="Mule G."/>
            <person name="Ngan C.Y."/>
            <person name="Orejas M."/>
            <person name="Orosz E."/>
            <person name="Ouedraogo J.P."/>
            <person name="Overkamp K.M."/>
            <person name="Park H.-S."/>
            <person name="Perrone G."/>
            <person name="Piumi F."/>
            <person name="Punt P.J."/>
            <person name="Ram A.F."/>
            <person name="Ramon A."/>
            <person name="Rauscher S."/>
            <person name="Record E."/>
            <person name="Riano-Pachon D.M."/>
            <person name="Robert V."/>
            <person name="Roehrig J."/>
            <person name="Ruller R."/>
            <person name="Salamov A."/>
            <person name="Salih N.S."/>
            <person name="Samson R.A."/>
            <person name="Sandor E."/>
            <person name="Sanguinetti M."/>
            <person name="Schuetze T."/>
            <person name="Sepcic K."/>
            <person name="Shelest E."/>
            <person name="Sherlock G."/>
            <person name="Sophianopoulou V."/>
            <person name="Squina F.M."/>
            <person name="Sun H."/>
            <person name="Susca A."/>
            <person name="Todd R.B."/>
            <person name="Tsang A."/>
            <person name="Unkles S.E."/>
            <person name="van de Wiele N."/>
            <person name="van Rossen-Uffink D."/>
            <person name="Oliveira J.V."/>
            <person name="Vesth T.C."/>
            <person name="Visser J."/>
            <person name="Yu J.-H."/>
            <person name="Zhou M."/>
            <person name="Andersen M.R."/>
            <person name="Archer D.B."/>
            <person name="Baker S.E."/>
            <person name="Benoit I."/>
            <person name="Brakhage A.A."/>
            <person name="Braus G.H."/>
            <person name="Fischer R."/>
            <person name="Frisvad J.C."/>
            <person name="Goldman G.H."/>
            <person name="Houbraken J."/>
            <person name="Oakley B."/>
            <person name="Pocsi I."/>
            <person name="Scazzocchio C."/>
            <person name="Seiboth B."/>
            <person name="vanKuyk P.A."/>
            <person name="Wortman J."/>
            <person name="Dyer P.S."/>
            <person name="Grigoriev I.V."/>
        </authorList>
    </citation>
    <scope>NUCLEOTIDE SEQUENCE [LARGE SCALE GENOMIC DNA]</scope>
    <source>
        <strain evidence="2">CBS 101740 / IMI 381727 / IBT 21946</strain>
    </source>
</reference>
<dbReference type="VEuPathDB" id="FungiDB:ASPBRDRAFT_35208"/>